<dbReference type="SUPFAM" id="SSF55073">
    <property type="entry name" value="Nucleotide cyclase"/>
    <property type="match status" value="1"/>
</dbReference>
<dbReference type="InterPro" id="IPR043128">
    <property type="entry name" value="Rev_trsase/Diguanyl_cyclase"/>
</dbReference>
<feature type="transmembrane region" description="Helical" evidence="3">
    <location>
        <begin position="33"/>
        <end position="53"/>
    </location>
</feature>
<evidence type="ECO:0000313" key="5">
    <source>
        <dbReference type="EMBL" id="WQD79524.1"/>
    </source>
</evidence>
<feature type="transmembrane region" description="Helical" evidence="3">
    <location>
        <begin position="6"/>
        <end position="26"/>
    </location>
</feature>
<dbReference type="PANTHER" id="PTHR45138:SF9">
    <property type="entry name" value="DIGUANYLATE CYCLASE DGCM-RELATED"/>
    <property type="match status" value="1"/>
</dbReference>
<dbReference type="CDD" id="cd01949">
    <property type="entry name" value="GGDEF"/>
    <property type="match status" value="1"/>
</dbReference>
<dbReference type="NCBIfam" id="TIGR00254">
    <property type="entry name" value="GGDEF"/>
    <property type="match status" value="1"/>
</dbReference>
<name>A0ABZ0WQ50_9BURK</name>
<dbReference type="SMART" id="SM00267">
    <property type="entry name" value="GGDEF"/>
    <property type="match status" value="1"/>
</dbReference>
<evidence type="ECO:0000259" key="4">
    <source>
        <dbReference type="PROSITE" id="PS50887"/>
    </source>
</evidence>
<dbReference type="InterPro" id="IPR000160">
    <property type="entry name" value="GGDEF_dom"/>
</dbReference>
<evidence type="ECO:0000256" key="2">
    <source>
        <dbReference type="ARBA" id="ARBA00034247"/>
    </source>
</evidence>
<keyword evidence="5" id="KW-0548">Nucleotidyltransferase</keyword>
<organism evidence="5 6">
    <name type="scientific">Paraburkholderia kururiensis</name>
    <dbReference type="NCBI Taxonomy" id="984307"/>
    <lineage>
        <taxon>Bacteria</taxon>
        <taxon>Pseudomonadati</taxon>
        <taxon>Pseudomonadota</taxon>
        <taxon>Betaproteobacteria</taxon>
        <taxon>Burkholderiales</taxon>
        <taxon>Burkholderiaceae</taxon>
        <taxon>Paraburkholderia</taxon>
    </lineage>
</organism>
<dbReference type="Proteomes" id="UP001325479">
    <property type="component" value="Chromosome"/>
</dbReference>
<keyword evidence="5" id="KW-0808">Transferase</keyword>
<feature type="transmembrane region" description="Helical" evidence="3">
    <location>
        <begin position="149"/>
        <end position="168"/>
    </location>
</feature>
<keyword evidence="3" id="KW-0812">Transmembrane</keyword>
<dbReference type="GO" id="GO:0052621">
    <property type="term" value="F:diguanylate cyclase activity"/>
    <property type="evidence" value="ECO:0007669"/>
    <property type="project" value="UniProtKB-EC"/>
</dbReference>
<proteinExistence type="predicted"/>
<dbReference type="InterPro" id="IPR029787">
    <property type="entry name" value="Nucleotide_cyclase"/>
</dbReference>
<dbReference type="Pfam" id="PF00990">
    <property type="entry name" value="GGDEF"/>
    <property type="match status" value="1"/>
</dbReference>
<keyword evidence="3" id="KW-1133">Transmembrane helix</keyword>
<dbReference type="PANTHER" id="PTHR45138">
    <property type="entry name" value="REGULATORY COMPONENTS OF SENSORY TRANSDUCTION SYSTEM"/>
    <property type="match status" value="1"/>
</dbReference>
<keyword evidence="6" id="KW-1185">Reference proteome</keyword>
<accession>A0ABZ0WQ50</accession>
<feature type="transmembrane region" description="Helical" evidence="3">
    <location>
        <begin position="92"/>
        <end position="110"/>
    </location>
</feature>
<dbReference type="PROSITE" id="PS50887">
    <property type="entry name" value="GGDEF"/>
    <property type="match status" value="1"/>
</dbReference>
<feature type="transmembrane region" description="Helical" evidence="3">
    <location>
        <begin position="116"/>
        <end position="137"/>
    </location>
</feature>
<feature type="transmembrane region" description="Helical" evidence="3">
    <location>
        <begin position="59"/>
        <end position="80"/>
    </location>
</feature>
<protein>
    <recommendedName>
        <fullName evidence="1">diguanylate cyclase</fullName>
        <ecNumber evidence="1">2.7.7.65</ecNumber>
    </recommendedName>
</protein>
<evidence type="ECO:0000256" key="3">
    <source>
        <dbReference type="SAM" id="Phobius"/>
    </source>
</evidence>
<feature type="transmembrane region" description="Helical" evidence="3">
    <location>
        <begin position="188"/>
        <end position="209"/>
    </location>
</feature>
<dbReference type="Gene3D" id="3.30.70.270">
    <property type="match status" value="1"/>
</dbReference>
<gene>
    <name evidence="5" type="ORF">U0042_07490</name>
</gene>
<keyword evidence="3" id="KW-0472">Membrane</keyword>
<sequence length="395" mass="42353">MAAVSVALATTALFGLLMLVLLGSLLRSGVPGVLEWFGANVVLTAALPLLLARGHIPDGISVVVANFLVALAGSMLYAGFARFLGRSVHWPWLLLLTLANIPALAYWRYVVDSIPARVMIATFFAAAICFATAVLVARNRGADRARYPYVAAASLATVFGLCELARGLYFSTLPGVSSPLMFTTNVNVILLCVGAAIMPVMSMCAMLMVHDALLADARKAVNHDFLTGALSRTGFQAMARRRFAEADQHGVPLSLLIVDLDRFKAINDTFGHAVGDTVLREFAALTRVHLRRDDALARLGGEEFAILLPRTALPDALRVAERLRSEASRHAVSTEAGPCRYSISGGLALREQGETLDRLTTRADRALYAAKLGGRDRVCLHEAPMEQPAAFGAPN</sequence>
<dbReference type="EMBL" id="CP139965">
    <property type="protein sequence ID" value="WQD79524.1"/>
    <property type="molecule type" value="Genomic_DNA"/>
</dbReference>
<evidence type="ECO:0000256" key="1">
    <source>
        <dbReference type="ARBA" id="ARBA00012528"/>
    </source>
</evidence>
<feature type="domain" description="GGDEF" evidence="4">
    <location>
        <begin position="251"/>
        <end position="383"/>
    </location>
</feature>
<evidence type="ECO:0000313" key="6">
    <source>
        <dbReference type="Proteomes" id="UP001325479"/>
    </source>
</evidence>
<dbReference type="InterPro" id="IPR050469">
    <property type="entry name" value="Diguanylate_Cyclase"/>
</dbReference>
<dbReference type="RefSeq" id="WP_114810408.1">
    <property type="nucleotide sequence ID" value="NZ_CP139965.1"/>
</dbReference>
<comment type="catalytic activity">
    <reaction evidence="2">
        <text>2 GTP = 3',3'-c-di-GMP + 2 diphosphate</text>
        <dbReference type="Rhea" id="RHEA:24898"/>
        <dbReference type="ChEBI" id="CHEBI:33019"/>
        <dbReference type="ChEBI" id="CHEBI:37565"/>
        <dbReference type="ChEBI" id="CHEBI:58805"/>
        <dbReference type="EC" id="2.7.7.65"/>
    </reaction>
</comment>
<reference evidence="5 6" key="1">
    <citation type="submission" date="2023-12" db="EMBL/GenBank/DDBJ databases">
        <title>Genome sequencing and assembly of bacterial species from a model synthetic community.</title>
        <authorList>
            <person name="Hogle S.L."/>
        </authorList>
    </citation>
    <scope>NUCLEOTIDE SEQUENCE [LARGE SCALE GENOMIC DNA]</scope>
    <source>
        <strain evidence="5 6">HAMBI 2494</strain>
    </source>
</reference>
<dbReference type="EC" id="2.7.7.65" evidence="1"/>